<dbReference type="PANTHER" id="PTHR42071:SF1">
    <property type="entry name" value="GLOBIN-SENSOR DOMAIN-CONTAINING PROTEIN"/>
    <property type="match status" value="1"/>
</dbReference>
<dbReference type="InParanoid" id="A0A074Z6K6"/>
<protein>
    <recommendedName>
        <fullName evidence="2">Globin-sensor domain-containing protein</fullName>
    </recommendedName>
</protein>
<dbReference type="Proteomes" id="UP000030641">
    <property type="component" value="Unassembled WGS sequence"/>
</dbReference>
<dbReference type="Pfam" id="PF11563">
    <property type="entry name" value="Protoglobin"/>
    <property type="match status" value="1"/>
</dbReference>
<reference evidence="3 4" key="1">
    <citation type="journal article" date="2014" name="BMC Genomics">
        <title>Genome sequencing of four Aureobasidium pullulans varieties: biotechnological potential, stress tolerance, and description of new species.</title>
        <authorList>
            <person name="Gostin Ar C."/>
            <person name="Ohm R.A."/>
            <person name="Kogej T."/>
            <person name="Sonjak S."/>
            <person name="Turk M."/>
            <person name="Zajc J."/>
            <person name="Zalar P."/>
            <person name="Grube M."/>
            <person name="Sun H."/>
            <person name="Han J."/>
            <person name="Sharma A."/>
            <person name="Chiniquy J."/>
            <person name="Ngan C.Y."/>
            <person name="Lipzen A."/>
            <person name="Barry K."/>
            <person name="Grigoriev I.V."/>
            <person name="Gunde-Cimerman N."/>
        </authorList>
    </citation>
    <scope>NUCLEOTIDE SEQUENCE [LARGE SCALE GENOMIC DNA]</scope>
    <source>
        <strain evidence="3 4">EXF-2481</strain>
    </source>
</reference>
<dbReference type="InterPro" id="IPR044398">
    <property type="entry name" value="Globin-sensor_dom"/>
</dbReference>
<feature type="domain" description="Globin-sensor" evidence="2">
    <location>
        <begin position="23"/>
        <end position="209"/>
    </location>
</feature>
<dbReference type="GO" id="GO:0019825">
    <property type="term" value="F:oxygen binding"/>
    <property type="evidence" value="ECO:0007669"/>
    <property type="project" value="InterPro"/>
</dbReference>
<dbReference type="OrthoDB" id="10027058at2759"/>
<evidence type="ECO:0000259" key="2">
    <source>
        <dbReference type="Pfam" id="PF11563"/>
    </source>
</evidence>
<gene>
    <name evidence="3" type="ORF">AUEXF2481DRAFT_29943</name>
</gene>
<dbReference type="EMBL" id="KL584761">
    <property type="protein sequence ID" value="KEQ94566.1"/>
    <property type="molecule type" value="Genomic_DNA"/>
</dbReference>
<dbReference type="RefSeq" id="XP_013343124.1">
    <property type="nucleotide sequence ID" value="XM_013487670.1"/>
</dbReference>
<evidence type="ECO:0000256" key="1">
    <source>
        <dbReference type="SAM" id="MobiDB-lite"/>
    </source>
</evidence>
<dbReference type="HOGENOM" id="CLU_063074_0_0_1"/>
<dbReference type="AlphaFoldDB" id="A0A074Z6K6"/>
<dbReference type="GO" id="GO:0020037">
    <property type="term" value="F:heme binding"/>
    <property type="evidence" value="ECO:0007669"/>
    <property type="project" value="InterPro"/>
</dbReference>
<feature type="region of interest" description="Disordered" evidence="1">
    <location>
        <begin position="244"/>
        <end position="329"/>
    </location>
</feature>
<dbReference type="GeneID" id="25364080"/>
<evidence type="ECO:0000313" key="3">
    <source>
        <dbReference type="EMBL" id="KEQ94566.1"/>
    </source>
</evidence>
<dbReference type="PANTHER" id="PTHR42071">
    <property type="entry name" value="PROTOGLOBIN DOMAIN-CONTAINING PROTEIN"/>
    <property type="match status" value="1"/>
</dbReference>
<feature type="compositionally biased region" description="Low complexity" evidence="1">
    <location>
        <begin position="244"/>
        <end position="265"/>
    </location>
</feature>
<keyword evidence="4" id="KW-1185">Reference proteome</keyword>
<accession>A0A074Z6K6</accession>
<dbReference type="Gene3D" id="1.10.490.10">
    <property type="entry name" value="Globins"/>
    <property type="match status" value="1"/>
</dbReference>
<dbReference type="InterPro" id="IPR012292">
    <property type="entry name" value="Globin/Proto"/>
</dbReference>
<sequence>MYADPPRSMERVSRRDIFTSLPARIQWLHSFLEFGTDDVQALLSGQKYIKAVIPAIVNIVYKKLLKYDITARVFTTRDSRDEGPVESWPTEDSAQIEHRKMFLRWYLTKLNSDCTRMDYWEYLDKVGEEDIDLHFCDSLMHVGKGRQNPLHVDYVFLGACLGFIQDSLFEAILSHPRLELHRKIAIVKALGKVIWIQNDLIEKWHNTDGSEYFQEEADTLLAEIQEDEREGYLHGKKILGDDGSSILTSRTGSSRSSDSGKTSLGRPIEEATHLSDGMSRCPFSGMSRTGPNPAELERQRATSAPRSPRVNGTAPEVLQQYHNPGTPRVRLIDGKTVLKENLEPNPFQARK</sequence>
<organism evidence="3 4">
    <name type="scientific">Aureobasidium subglaciale (strain EXF-2481)</name>
    <name type="common">Aureobasidium pullulans var. subglaciale</name>
    <dbReference type="NCBI Taxonomy" id="1043005"/>
    <lineage>
        <taxon>Eukaryota</taxon>
        <taxon>Fungi</taxon>
        <taxon>Dikarya</taxon>
        <taxon>Ascomycota</taxon>
        <taxon>Pezizomycotina</taxon>
        <taxon>Dothideomycetes</taxon>
        <taxon>Dothideomycetidae</taxon>
        <taxon>Dothideales</taxon>
        <taxon>Saccotheciaceae</taxon>
        <taxon>Aureobasidium</taxon>
    </lineage>
</organism>
<evidence type="ECO:0000313" key="4">
    <source>
        <dbReference type="Proteomes" id="UP000030641"/>
    </source>
</evidence>
<dbReference type="OMA" id="LMERWHN"/>
<name>A0A074Z6K6_AURSE</name>
<proteinExistence type="predicted"/>